<dbReference type="Proteomes" id="UP000827911">
    <property type="component" value="Segment"/>
</dbReference>
<name>A0AAE8C1K7_9CAUD</name>
<dbReference type="EMBL" id="MZ443777">
    <property type="protein sequence ID" value="QZE57791.1"/>
    <property type="molecule type" value="Genomic_DNA"/>
</dbReference>
<evidence type="ECO:0000313" key="2">
    <source>
        <dbReference type="Proteomes" id="UP000827911"/>
    </source>
</evidence>
<protein>
    <submittedName>
        <fullName evidence="1">Uncharacterized protein</fullName>
    </submittedName>
</protein>
<gene>
    <name evidence="1" type="ORF">pEaSNUABM17_00245</name>
</gene>
<organism evidence="1 2">
    <name type="scientific">Erwinia phage pEa_SNUABM_17</name>
    <dbReference type="NCBI Taxonomy" id="2869545"/>
    <lineage>
        <taxon>Viruses</taxon>
        <taxon>Duplodnaviria</taxon>
        <taxon>Heunggongvirae</taxon>
        <taxon>Uroviricota</taxon>
        <taxon>Caudoviricetes</taxon>
        <taxon>Alexandravirus</taxon>
        <taxon>Alexandravirus SNUABM17</taxon>
    </lineage>
</organism>
<reference evidence="1 2" key="1">
    <citation type="submission" date="2021-06" db="EMBL/GenBank/DDBJ databases">
        <title>Complete genome sequence of Erwinia phage pEa_SNUABM_17.</title>
        <authorList>
            <person name="Kim S.G."/>
            <person name="Park S.C."/>
        </authorList>
    </citation>
    <scope>NUCLEOTIDE SEQUENCE [LARGE SCALE GENOMIC DNA]</scope>
</reference>
<evidence type="ECO:0000313" key="1">
    <source>
        <dbReference type="EMBL" id="QZE57791.1"/>
    </source>
</evidence>
<sequence length="236" mass="26287">MNKYHFAHVPNQDMFSGLVHGSFHALRAHEQNNPNKHQLAVVYVDITAHAATSALYAILKRSHIQGMLPTAYIDNHSVRGFTAAREFSVFLSPSLNYVDQKQLGEDLLRFFDAVEKASQSGNSFIGVYTTSESLSIISNLRDAAYGRYLSSEFGHTSLGADGVQSNLAFKDAFNLINGVDQLHDSPCQTVILGDDYLNLSMSAIGTLIRICEDAGKKYVLGRNLHREYFMKKICKY</sequence>
<accession>A0AAE8C1K7</accession>
<proteinExistence type="predicted"/>
<keyword evidence="2" id="KW-1185">Reference proteome</keyword>